<dbReference type="EMBL" id="PRFA01000084">
    <property type="protein sequence ID" value="PWU87799.1"/>
    <property type="molecule type" value="Genomic_DNA"/>
</dbReference>
<reference evidence="1 2" key="1">
    <citation type="journal article" date="2018" name="Microb. Genom.">
        <title>Expanding an expanded genome: long-read sequencing of Trypanosoma cruzi.</title>
        <authorList>
            <person name="Berna L."/>
            <person name="Rodriguez M."/>
            <person name="Chiribao M.L."/>
            <person name="Parodi-Talice A."/>
            <person name="Pita S."/>
            <person name="Rijo G."/>
            <person name="Alvarez-Valin F."/>
            <person name="Robello C."/>
        </authorList>
    </citation>
    <scope>NUCLEOTIDE SEQUENCE [LARGE SCALE GENOMIC DNA]</scope>
    <source>
        <strain evidence="1 2">Dm28c</strain>
    </source>
</reference>
<evidence type="ECO:0000313" key="2">
    <source>
        <dbReference type="Proteomes" id="UP000246121"/>
    </source>
</evidence>
<dbReference type="VEuPathDB" id="TriTrypDB:C4B63_84g68"/>
<accession>A0A2V2UUI8</accession>
<name>A0A2V2UUI8_TRYCR</name>
<gene>
    <name evidence="1" type="ORF">C4B63_84g68</name>
</gene>
<dbReference type="VEuPathDB" id="TriTrypDB:BCY84_10868"/>
<dbReference type="VEuPathDB" id="TriTrypDB:TcCLB.507711.200"/>
<dbReference type="VEuPathDB" id="TriTrypDB:TCSYLVIO_004852"/>
<dbReference type="VEuPathDB" id="TriTrypDB:TcG_06451"/>
<dbReference type="VEuPathDB" id="TriTrypDB:TcCL_NonESM09922"/>
<dbReference type="VEuPathDB" id="TriTrypDB:TcBrA4_0016270"/>
<evidence type="ECO:0000313" key="1">
    <source>
        <dbReference type="EMBL" id="PWU87799.1"/>
    </source>
</evidence>
<protein>
    <submittedName>
        <fullName evidence="1">Uncharacterized protein</fullName>
    </submittedName>
</protein>
<dbReference type="VEuPathDB" id="TriTrypDB:C3747_60g169"/>
<sequence>MPGQNAAWYRPYRLLFSPKEPAMYLAWGTKPTVAVPNVPVVFEVNLWNMRSEPVLENVTFNITTNGKKVTVTSPTGRYTHFANASDPSAAKYTFIVDLVSGPDTVNTRQLKAVVDVFGKLPWDVTPTAGGNIPALVRFGKAGTAIGPVDGIAALDEDWFASSIVGGESQIRPVAGHLNTVEPYTLPPVSDKWENVTQADGVFRVQVPCKSVQYYAVAVYSAAVQRIVLQYEFDTAAVMYFAGKRFVPREQGGSRRGSFAVDVMQGYHQVLVKLFSDNSTAKRSSKVHRRLELFNACGRHCGWLHSRRHARHSGGCLRNMEQQLYVLPSSFGRAKGRVSVRRTRRGLHQREYGHPEARRTHERQSLEGICLLWWPDSRFCRESSKGQGGCCVIRRHRPLQRLRGKGSCWLDLHYWRQNRFLY</sequence>
<organism evidence="1 2">
    <name type="scientific">Trypanosoma cruzi</name>
    <dbReference type="NCBI Taxonomy" id="5693"/>
    <lineage>
        <taxon>Eukaryota</taxon>
        <taxon>Discoba</taxon>
        <taxon>Euglenozoa</taxon>
        <taxon>Kinetoplastea</taxon>
        <taxon>Metakinetoplastina</taxon>
        <taxon>Trypanosomatida</taxon>
        <taxon>Trypanosomatidae</taxon>
        <taxon>Trypanosoma</taxon>
        <taxon>Schizotrypanum</taxon>
    </lineage>
</organism>
<dbReference type="Proteomes" id="UP000246121">
    <property type="component" value="Unassembled WGS sequence"/>
</dbReference>
<dbReference type="VEuPathDB" id="TriTrypDB:ECC02_012434"/>
<comment type="caution">
    <text evidence="1">The sequence shown here is derived from an EMBL/GenBank/DDBJ whole genome shotgun (WGS) entry which is preliminary data.</text>
</comment>
<dbReference type="AlphaFoldDB" id="A0A2V2UUI8"/>
<proteinExistence type="predicted"/>
<dbReference type="VEuPathDB" id="TriTrypDB:TcCLB.509647.13"/>